<name>A0A840TRV8_9BACT</name>
<dbReference type="RefSeq" id="WP_184178018.1">
    <property type="nucleotide sequence ID" value="NZ_JACHGF010000010.1"/>
</dbReference>
<evidence type="ECO:0000256" key="1">
    <source>
        <dbReference type="SAM" id="Phobius"/>
    </source>
</evidence>
<evidence type="ECO:0000313" key="3">
    <source>
        <dbReference type="Proteomes" id="UP000557307"/>
    </source>
</evidence>
<keyword evidence="1" id="KW-0472">Membrane</keyword>
<accession>A0A840TRV8</accession>
<protein>
    <submittedName>
        <fullName evidence="2">Uncharacterized protein</fullName>
    </submittedName>
</protein>
<keyword evidence="3" id="KW-1185">Reference proteome</keyword>
<dbReference type="AlphaFoldDB" id="A0A840TRV8"/>
<keyword evidence="1" id="KW-0812">Transmembrane</keyword>
<organism evidence="2 3">
    <name type="scientific">Rhabdobacter roseus</name>
    <dbReference type="NCBI Taxonomy" id="1655419"/>
    <lineage>
        <taxon>Bacteria</taxon>
        <taxon>Pseudomonadati</taxon>
        <taxon>Bacteroidota</taxon>
        <taxon>Cytophagia</taxon>
        <taxon>Cytophagales</taxon>
        <taxon>Cytophagaceae</taxon>
        <taxon>Rhabdobacter</taxon>
    </lineage>
</organism>
<gene>
    <name evidence="2" type="ORF">HNQ92_004822</name>
</gene>
<proteinExistence type="predicted"/>
<feature type="transmembrane region" description="Helical" evidence="1">
    <location>
        <begin position="6"/>
        <end position="30"/>
    </location>
</feature>
<reference evidence="2 3" key="1">
    <citation type="submission" date="2020-08" db="EMBL/GenBank/DDBJ databases">
        <title>Genomic Encyclopedia of Type Strains, Phase IV (KMG-IV): sequencing the most valuable type-strain genomes for metagenomic binning, comparative biology and taxonomic classification.</title>
        <authorList>
            <person name="Goeker M."/>
        </authorList>
    </citation>
    <scope>NUCLEOTIDE SEQUENCE [LARGE SCALE GENOMIC DNA]</scope>
    <source>
        <strain evidence="2 3">DSM 105074</strain>
    </source>
</reference>
<dbReference type="Proteomes" id="UP000557307">
    <property type="component" value="Unassembled WGS sequence"/>
</dbReference>
<comment type="caution">
    <text evidence="2">The sequence shown here is derived from an EMBL/GenBank/DDBJ whole genome shotgun (WGS) entry which is preliminary data.</text>
</comment>
<dbReference type="EMBL" id="JACHGF010000010">
    <property type="protein sequence ID" value="MBB5286661.1"/>
    <property type="molecule type" value="Genomic_DNA"/>
</dbReference>
<sequence length="165" mass="18316">MEATEFWSGYLKLVIPLLVGYYGLIVYWFYRQELKVFWAGTRGRAPTDAGTAAPPVPTEGAGVENGPVIASSLAAAPGGDPREETLLQVEELAAYLRQAIAEAHEKAYDRQELILLIELTLKEYPGLVGTSFRHAINHLIETECAKYGRIHLEAEVVAQMWEQVN</sequence>
<evidence type="ECO:0000313" key="2">
    <source>
        <dbReference type="EMBL" id="MBB5286661.1"/>
    </source>
</evidence>
<keyword evidence="1" id="KW-1133">Transmembrane helix</keyword>